<dbReference type="PANTHER" id="PTHR32083">
    <property type="entry name" value="CILIA AND FLAGELLA-ASSOCIATED PROTEIN 58-RELATED"/>
    <property type="match status" value="1"/>
</dbReference>
<dbReference type="Proteomes" id="UP000243499">
    <property type="component" value="Chromosome 3"/>
</dbReference>
<evidence type="ECO:0000313" key="3">
    <source>
        <dbReference type="EMBL" id="PVH62998.1"/>
    </source>
</evidence>
<dbReference type="PANTHER" id="PTHR32083:SF48">
    <property type="entry name" value="TRANS-GOLGI NETWORK-LOCALIZED SYP41-INTERACTING PROTEIN 1"/>
    <property type="match status" value="1"/>
</dbReference>
<feature type="coiled-coil region" evidence="2">
    <location>
        <begin position="45"/>
        <end position="171"/>
    </location>
</feature>
<sequence>MSSSTSASIQNRTWFEDLFADDRVRTLSHQVSTLQDRVWELEHKNTQLLGDKGKLEKQLEETKAAARAITSQKEDVERSLKGENDKLRSEVLTAEEKYSQSEVEVEKLKKELCALVEANEVAMKAFDVEKAEMMLEAEELKRRVEELQSNKDLMEDEIKNLQLDVLTANKKYSLSEAEVERLGMELSALIETKEADAKAFDAQNAENMKKLEDLRKKLDEIQTNKDLVEGVNDKLQTEILTVEEKYSQSEAEVKCLKHILAALVETKEAAAKAFDAEKVEIMKELDNLKRKLEEIQAIKDLTESKNDELRSEILAMKHKHSLFEQEVKSLKMELDALEVAKEAAVNKKAEILKELDDLKRKVEEVHANKDFVEGENDKLRLEISTAIQKQSMYEAEANNLKVELGALVEAKEADAKAFDAEKAKAMKELEGLKKKVEEIQTKKDLVEGEKDKLRLEILIAEQKHSMSQLEVKRLNMELVALAEEKETVAKSFDAEKAKLMKESEDLKRRMEEIQVIKEAAEEAWRSKDAEVNRLRDELVNIRVSVSQLQASYDGLDAKHSRLNNEKSSIQKALEAEKVEACKLKSKIQELENYNAGKDGETEKLKAALEEKKSEIDTMSKDIEQLHLAVAEAQEKNKGSILSCLSSCRSK</sequence>
<evidence type="ECO:0000256" key="2">
    <source>
        <dbReference type="SAM" id="Coils"/>
    </source>
</evidence>
<feature type="coiled-coil region" evidence="2">
    <location>
        <begin position="489"/>
        <end position="635"/>
    </location>
</feature>
<proteinExistence type="predicted"/>
<organism evidence="3">
    <name type="scientific">Panicum hallii</name>
    <dbReference type="NCBI Taxonomy" id="206008"/>
    <lineage>
        <taxon>Eukaryota</taxon>
        <taxon>Viridiplantae</taxon>
        <taxon>Streptophyta</taxon>
        <taxon>Embryophyta</taxon>
        <taxon>Tracheophyta</taxon>
        <taxon>Spermatophyta</taxon>
        <taxon>Magnoliopsida</taxon>
        <taxon>Liliopsida</taxon>
        <taxon>Poales</taxon>
        <taxon>Poaceae</taxon>
        <taxon>PACMAD clade</taxon>
        <taxon>Panicoideae</taxon>
        <taxon>Panicodae</taxon>
        <taxon>Paniceae</taxon>
        <taxon>Panicinae</taxon>
        <taxon>Panicum</taxon>
        <taxon>Panicum sect. Panicum</taxon>
    </lineage>
</organism>
<feature type="coiled-coil region" evidence="2">
    <location>
        <begin position="197"/>
        <end position="382"/>
    </location>
</feature>
<name>A0A2T8KLD9_9POAL</name>
<feature type="coiled-coil region" evidence="2">
    <location>
        <begin position="408"/>
        <end position="463"/>
    </location>
</feature>
<keyword evidence="1 2" id="KW-0175">Coiled coil</keyword>
<dbReference type="Gramene" id="PVH62998">
    <property type="protein sequence ID" value="PVH62998"/>
    <property type="gene ID" value="PAHAL_3G449100"/>
</dbReference>
<dbReference type="EMBL" id="CM008048">
    <property type="protein sequence ID" value="PVH62998.1"/>
    <property type="molecule type" value="Genomic_DNA"/>
</dbReference>
<evidence type="ECO:0000256" key="1">
    <source>
        <dbReference type="ARBA" id="ARBA00023054"/>
    </source>
</evidence>
<reference evidence="3" key="1">
    <citation type="submission" date="2018-04" db="EMBL/GenBank/DDBJ databases">
        <title>WGS assembly of Panicum hallii.</title>
        <authorList>
            <person name="Lovell J."/>
            <person name="Jenkins J."/>
            <person name="Lowry D."/>
            <person name="Mamidi S."/>
            <person name="Sreedasyam A."/>
            <person name="Weng X."/>
            <person name="Barry K."/>
            <person name="Bonette J."/>
            <person name="Campitelli B."/>
            <person name="Daum C."/>
            <person name="Gordon S."/>
            <person name="Gould B."/>
            <person name="Lipzen A."/>
            <person name="Macqueen A."/>
            <person name="Palacio-Mejia J."/>
            <person name="Plott C."/>
            <person name="Shakirov E."/>
            <person name="Shu S."/>
            <person name="Yoshinaga Y."/>
            <person name="Zane M."/>
            <person name="Rokhsar D."/>
            <person name="Grimwood J."/>
            <person name="Schmutz J."/>
            <person name="Juenger T."/>
        </authorList>
    </citation>
    <scope>NUCLEOTIDE SEQUENCE [LARGE SCALE GENOMIC DNA]</scope>
    <source>
        <strain evidence="3">FIL2</strain>
    </source>
</reference>
<dbReference type="AlphaFoldDB" id="A0A2T8KLD9"/>
<protein>
    <submittedName>
        <fullName evidence="3">Uncharacterized protein</fullName>
    </submittedName>
</protein>
<dbReference type="GO" id="GO:0005856">
    <property type="term" value="C:cytoskeleton"/>
    <property type="evidence" value="ECO:0007669"/>
    <property type="project" value="TreeGrafter"/>
</dbReference>
<accession>A0A2T8KLD9</accession>
<gene>
    <name evidence="3" type="ORF">PAHAL_3G449100</name>
</gene>